<dbReference type="NCBIfam" id="TIGR00125">
    <property type="entry name" value="cyt_tran_rel"/>
    <property type="match status" value="1"/>
</dbReference>
<sequence length="208" mass="24323">MKKIGIMGGTFNPIHLGHLMLAENAYDFCKLDEVWFIPSADPPHKTGQPVLAYHHRSRMTELAIEGIPYFVKSDFEAQRQERSYTAETLRLLHEIYPEVEFYFIMGADSLFQIETWYAPEKVMAQARLLVAVRDHHSLEEMQKQIDYLTEKYHASIELMCMPGIDLSSNFIRQRTANHETIRFFVTEQVRDYIIKNGLYKGDETLDEI</sequence>
<dbReference type="NCBIfam" id="TIGR00482">
    <property type="entry name" value="nicotinate (nicotinamide) nucleotide adenylyltransferase"/>
    <property type="match status" value="1"/>
</dbReference>
<organism evidence="12 13">
    <name type="scientific">Frisingicoccus caecimuris</name>
    <dbReference type="NCBI Taxonomy" id="1796636"/>
    <lineage>
        <taxon>Bacteria</taxon>
        <taxon>Bacillati</taxon>
        <taxon>Bacillota</taxon>
        <taxon>Clostridia</taxon>
        <taxon>Lachnospirales</taxon>
        <taxon>Lachnospiraceae</taxon>
        <taxon>Frisingicoccus</taxon>
    </lineage>
</organism>
<evidence type="ECO:0000256" key="10">
    <source>
        <dbReference type="HAMAP-Rule" id="MF_00244"/>
    </source>
</evidence>
<dbReference type="Proteomes" id="UP000295711">
    <property type="component" value="Unassembled WGS sequence"/>
</dbReference>
<evidence type="ECO:0000313" key="12">
    <source>
        <dbReference type="EMBL" id="TCO86258.1"/>
    </source>
</evidence>
<dbReference type="PANTHER" id="PTHR39321">
    <property type="entry name" value="NICOTINATE-NUCLEOTIDE ADENYLYLTRANSFERASE-RELATED"/>
    <property type="match status" value="1"/>
</dbReference>
<evidence type="ECO:0000256" key="8">
    <source>
        <dbReference type="ARBA" id="ARBA00023027"/>
    </source>
</evidence>
<dbReference type="Pfam" id="PF01467">
    <property type="entry name" value="CTP_transf_like"/>
    <property type="match status" value="1"/>
</dbReference>
<proteinExistence type="inferred from homology"/>
<gene>
    <name evidence="10" type="primary">nadD</name>
    <name evidence="12" type="ORF">EV212_10138</name>
</gene>
<evidence type="ECO:0000313" key="13">
    <source>
        <dbReference type="Proteomes" id="UP000295711"/>
    </source>
</evidence>
<dbReference type="EC" id="2.7.7.18" evidence="10"/>
<comment type="catalytic activity">
    <reaction evidence="9 10">
        <text>nicotinate beta-D-ribonucleotide + ATP + H(+) = deamido-NAD(+) + diphosphate</text>
        <dbReference type="Rhea" id="RHEA:22860"/>
        <dbReference type="ChEBI" id="CHEBI:15378"/>
        <dbReference type="ChEBI" id="CHEBI:30616"/>
        <dbReference type="ChEBI" id="CHEBI:33019"/>
        <dbReference type="ChEBI" id="CHEBI:57502"/>
        <dbReference type="ChEBI" id="CHEBI:58437"/>
        <dbReference type="EC" id="2.7.7.18"/>
    </reaction>
</comment>
<dbReference type="InterPro" id="IPR004821">
    <property type="entry name" value="Cyt_trans-like"/>
</dbReference>
<dbReference type="HAMAP" id="MF_00244">
    <property type="entry name" value="NaMN_adenylyltr"/>
    <property type="match status" value="1"/>
</dbReference>
<keyword evidence="7 10" id="KW-0067">ATP-binding</keyword>
<evidence type="ECO:0000256" key="1">
    <source>
        <dbReference type="ARBA" id="ARBA00002324"/>
    </source>
</evidence>
<evidence type="ECO:0000256" key="6">
    <source>
        <dbReference type="ARBA" id="ARBA00022741"/>
    </source>
</evidence>
<evidence type="ECO:0000256" key="5">
    <source>
        <dbReference type="ARBA" id="ARBA00022695"/>
    </source>
</evidence>
<feature type="domain" description="Cytidyltransferase-like" evidence="11">
    <location>
        <begin position="6"/>
        <end position="153"/>
    </location>
</feature>
<dbReference type="UniPathway" id="UPA00253">
    <property type="reaction ID" value="UER00332"/>
</dbReference>
<evidence type="ECO:0000256" key="4">
    <source>
        <dbReference type="ARBA" id="ARBA00022679"/>
    </source>
</evidence>
<keyword evidence="6 10" id="KW-0547">Nucleotide-binding</keyword>
<dbReference type="GO" id="GO:0004515">
    <property type="term" value="F:nicotinate-nucleotide adenylyltransferase activity"/>
    <property type="evidence" value="ECO:0007669"/>
    <property type="project" value="UniProtKB-UniRule"/>
</dbReference>
<dbReference type="EMBL" id="SLXA01000001">
    <property type="protein sequence ID" value="TCO86258.1"/>
    <property type="molecule type" value="Genomic_DNA"/>
</dbReference>
<dbReference type="GO" id="GO:0009435">
    <property type="term" value="P:NAD+ biosynthetic process"/>
    <property type="evidence" value="ECO:0007669"/>
    <property type="project" value="UniProtKB-UniRule"/>
</dbReference>
<evidence type="ECO:0000256" key="9">
    <source>
        <dbReference type="ARBA" id="ARBA00048721"/>
    </source>
</evidence>
<dbReference type="PANTHER" id="PTHR39321:SF3">
    <property type="entry name" value="PHOSPHOPANTETHEINE ADENYLYLTRANSFERASE"/>
    <property type="match status" value="1"/>
</dbReference>
<dbReference type="InterPro" id="IPR014729">
    <property type="entry name" value="Rossmann-like_a/b/a_fold"/>
</dbReference>
<evidence type="ECO:0000256" key="3">
    <source>
        <dbReference type="ARBA" id="ARBA00022642"/>
    </source>
</evidence>
<comment type="function">
    <text evidence="1 10">Catalyzes the reversible adenylation of nicotinate mononucleotide (NaMN) to nicotinic acid adenine dinucleotide (NaAD).</text>
</comment>
<dbReference type="NCBIfam" id="NF000840">
    <property type="entry name" value="PRK00071.1-3"/>
    <property type="match status" value="1"/>
</dbReference>
<evidence type="ECO:0000259" key="11">
    <source>
        <dbReference type="Pfam" id="PF01467"/>
    </source>
</evidence>
<comment type="similarity">
    <text evidence="10">Belongs to the NadD family.</text>
</comment>
<dbReference type="InterPro" id="IPR005248">
    <property type="entry name" value="NadD/NMNAT"/>
</dbReference>
<dbReference type="GO" id="GO:0005524">
    <property type="term" value="F:ATP binding"/>
    <property type="evidence" value="ECO:0007669"/>
    <property type="project" value="UniProtKB-KW"/>
</dbReference>
<name>A0A4V2SE20_9FIRM</name>
<keyword evidence="13" id="KW-1185">Reference proteome</keyword>
<accession>A0A4V2SE20</accession>
<dbReference type="Gene3D" id="3.40.50.620">
    <property type="entry name" value="HUPs"/>
    <property type="match status" value="1"/>
</dbReference>
<reference evidence="12 13" key="1">
    <citation type="submission" date="2019-03" db="EMBL/GenBank/DDBJ databases">
        <title>Genomic Encyclopedia of Type Strains, Phase IV (KMG-IV): sequencing the most valuable type-strain genomes for metagenomic binning, comparative biology and taxonomic classification.</title>
        <authorList>
            <person name="Goeker M."/>
        </authorList>
    </citation>
    <scope>NUCLEOTIDE SEQUENCE [LARGE SCALE GENOMIC DNA]</scope>
    <source>
        <strain evidence="12 13">DSM 28559</strain>
    </source>
</reference>
<dbReference type="SUPFAM" id="SSF52374">
    <property type="entry name" value="Nucleotidylyl transferase"/>
    <property type="match status" value="1"/>
</dbReference>
<keyword evidence="8 10" id="KW-0520">NAD</keyword>
<comment type="caution">
    <text evidence="12">The sequence shown here is derived from an EMBL/GenBank/DDBJ whole genome shotgun (WGS) entry which is preliminary data.</text>
</comment>
<comment type="pathway">
    <text evidence="2 10">Cofactor biosynthesis; NAD(+) biosynthesis; deamido-NAD(+) from nicotinate D-ribonucleotide: step 1/1.</text>
</comment>
<dbReference type="CDD" id="cd02165">
    <property type="entry name" value="NMNAT"/>
    <property type="match status" value="1"/>
</dbReference>
<dbReference type="AlphaFoldDB" id="A0A4V2SE20"/>
<keyword evidence="4 10" id="KW-0808">Transferase</keyword>
<protein>
    <recommendedName>
        <fullName evidence="10">Probable nicotinate-nucleotide adenylyltransferase</fullName>
        <ecNumber evidence="10">2.7.7.18</ecNumber>
    </recommendedName>
    <alternativeName>
        <fullName evidence="10">Deamido-NAD(+) diphosphorylase</fullName>
    </alternativeName>
    <alternativeName>
        <fullName evidence="10">Deamido-NAD(+) pyrophosphorylase</fullName>
    </alternativeName>
    <alternativeName>
        <fullName evidence="10">Nicotinate mononucleotide adenylyltransferase</fullName>
        <shortName evidence="10">NaMN adenylyltransferase</shortName>
    </alternativeName>
</protein>
<evidence type="ECO:0000256" key="2">
    <source>
        <dbReference type="ARBA" id="ARBA00005019"/>
    </source>
</evidence>
<evidence type="ECO:0000256" key="7">
    <source>
        <dbReference type="ARBA" id="ARBA00022840"/>
    </source>
</evidence>
<dbReference type="RefSeq" id="WP_243115414.1">
    <property type="nucleotide sequence ID" value="NZ_JANKAQ010000005.1"/>
</dbReference>
<keyword evidence="3 10" id="KW-0662">Pyridine nucleotide biosynthesis</keyword>
<keyword evidence="5 10" id="KW-0548">Nucleotidyltransferase</keyword>